<accession>A0A8J2W6T9</accession>
<comment type="caution">
    <text evidence="1">The sequence shown here is derived from an EMBL/GenBank/DDBJ whole genome shotgun (WGS) entry which is preliminary data.</text>
</comment>
<keyword evidence="2" id="KW-1185">Reference proteome</keyword>
<dbReference type="AlphaFoldDB" id="A0A8J2W6T9"/>
<dbReference type="OrthoDB" id="10595281at2759"/>
<dbReference type="Proteomes" id="UP000789390">
    <property type="component" value="Unassembled WGS sequence"/>
</dbReference>
<evidence type="ECO:0000313" key="1">
    <source>
        <dbReference type="EMBL" id="CAH0107489.1"/>
    </source>
</evidence>
<evidence type="ECO:0000313" key="2">
    <source>
        <dbReference type="Proteomes" id="UP000789390"/>
    </source>
</evidence>
<organism evidence="1 2">
    <name type="scientific">Daphnia galeata</name>
    <dbReference type="NCBI Taxonomy" id="27404"/>
    <lineage>
        <taxon>Eukaryota</taxon>
        <taxon>Metazoa</taxon>
        <taxon>Ecdysozoa</taxon>
        <taxon>Arthropoda</taxon>
        <taxon>Crustacea</taxon>
        <taxon>Branchiopoda</taxon>
        <taxon>Diplostraca</taxon>
        <taxon>Cladocera</taxon>
        <taxon>Anomopoda</taxon>
        <taxon>Daphniidae</taxon>
        <taxon>Daphnia</taxon>
    </lineage>
</organism>
<sequence>MEKLSNKKFNYWTVNFTSIEEKNIRYNDFIDVWIYMSKIYTGDCLRDYQHQYLEEKKISAPARNPHECFTGSQIKSAIPFEPSDKLVLLVQTLYLLKVWFHFNSNNTEEVTYGCLKELPETVLKSTIWAKLRQCFLLKYVSLEFNTVSNTTILAKCWSLTNEEAKVANGELNAPMLPDPIMVATRFPTSDENPIEVQKKKEKGNPII</sequence>
<reference evidence="1" key="1">
    <citation type="submission" date="2021-11" db="EMBL/GenBank/DDBJ databases">
        <authorList>
            <person name="Schell T."/>
        </authorList>
    </citation>
    <scope>NUCLEOTIDE SEQUENCE</scope>
    <source>
        <strain evidence="1">M5</strain>
    </source>
</reference>
<protein>
    <submittedName>
        <fullName evidence="1">Uncharacterized protein</fullName>
    </submittedName>
</protein>
<gene>
    <name evidence="1" type="ORF">DGAL_LOCUS10791</name>
</gene>
<dbReference type="EMBL" id="CAKKLH010000276">
    <property type="protein sequence ID" value="CAH0107489.1"/>
    <property type="molecule type" value="Genomic_DNA"/>
</dbReference>
<name>A0A8J2W6T9_9CRUS</name>
<proteinExistence type="predicted"/>